<dbReference type="KEGG" id="mbn:Mboo_1192"/>
<dbReference type="Proteomes" id="UP000002408">
    <property type="component" value="Chromosome"/>
</dbReference>
<keyword evidence="2" id="KW-1185">Reference proteome</keyword>
<dbReference type="Gene3D" id="3.20.20.210">
    <property type="match status" value="1"/>
</dbReference>
<protein>
    <recommendedName>
        <fullName evidence="3">Methionine synthase, vitamin-B12 independent</fullName>
    </recommendedName>
</protein>
<dbReference type="EMBL" id="CP000780">
    <property type="protein sequence ID" value="ABS55710.1"/>
    <property type="molecule type" value="Genomic_DNA"/>
</dbReference>
<dbReference type="InterPro" id="IPR038071">
    <property type="entry name" value="UROD/MetE-like_sf"/>
</dbReference>
<evidence type="ECO:0008006" key="3">
    <source>
        <dbReference type="Google" id="ProtNLM"/>
    </source>
</evidence>
<organism evidence="1 2">
    <name type="scientific">Methanoregula boonei (strain DSM 21154 / JCM 14090 / 6A8)</name>
    <dbReference type="NCBI Taxonomy" id="456442"/>
    <lineage>
        <taxon>Archaea</taxon>
        <taxon>Methanobacteriati</taxon>
        <taxon>Methanobacteriota</taxon>
        <taxon>Stenosarchaea group</taxon>
        <taxon>Methanomicrobia</taxon>
        <taxon>Methanomicrobiales</taxon>
        <taxon>Methanoregulaceae</taxon>
        <taxon>Methanoregula</taxon>
    </lineage>
</organism>
<evidence type="ECO:0000313" key="1">
    <source>
        <dbReference type="EMBL" id="ABS55710.1"/>
    </source>
</evidence>
<dbReference type="RefSeq" id="WP_012106738.1">
    <property type="nucleotide sequence ID" value="NC_009712.1"/>
</dbReference>
<proteinExistence type="predicted"/>
<dbReference type="eggNOG" id="arCOG09451">
    <property type="taxonomic scope" value="Archaea"/>
</dbReference>
<evidence type="ECO:0000313" key="2">
    <source>
        <dbReference type="Proteomes" id="UP000002408"/>
    </source>
</evidence>
<dbReference type="SUPFAM" id="SSF51726">
    <property type="entry name" value="UROD/MetE-like"/>
    <property type="match status" value="1"/>
</dbReference>
<dbReference type="AlphaFoldDB" id="A7I7J9"/>
<gene>
    <name evidence="1" type="ordered locus">Mboo_1192</name>
</gene>
<dbReference type="GeneID" id="5412177"/>
<reference evidence="2" key="1">
    <citation type="journal article" date="2015" name="Microbiology">
        <title>Genome of Methanoregula boonei 6A8 reveals adaptations to oligotrophic peatland environments.</title>
        <authorList>
            <person name="Braeuer S."/>
            <person name="Cadillo-Quiroz H."/>
            <person name="Kyrpides N."/>
            <person name="Woyke T."/>
            <person name="Goodwin L."/>
            <person name="Detter C."/>
            <person name="Podell S."/>
            <person name="Yavitt J.B."/>
            <person name="Zinder S.H."/>
        </authorList>
    </citation>
    <scope>NUCLEOTIDE SEQUENCE [LARGE SCALE GENOMIC DNA]</scope>
    <source>
        <strain evidence="2">DSM 21154 / JCM 14090 / 6A8</strain>
    </source>
</reference>
<dbReference type="OrthoDB" id="111744at2157"/>
<accession>A7I7J9</accession>
<name>A7I7J9_METB6</name>
<sequence>MSKMIPSPNSRATGIGALPHTDPVLACDDVLEIFAEFPYAPTLPDRGLLEGIVFNDSAQLPGQVIREGRLLYDSTRDNSADMEKVYLDFVEENFAPYGLDATHASAFIEMLGRPLAGARVLKCQVTGPVTFGMQVVDADKRPIYYDAQIADVLAKMIALKARWCENEMQARTGIKETLVVLNEPYLASLGSSVVPLDRASIKSGWEDIATLVKGGLGVHCCSNTDWSFVIGLDPSLISLDAYTTATEFMLYAEAVAAYMERGGVVAWGIVPAEYKLFATETVDSLYAKYSAIRSQMTKKIPAELFDAQSMITPSCGIRFADRNGAREIQQAAAEISRRIRAEAKLS</sequence>
<dbReference type="STRING" id="456442.Mboo_1192"/>
<dbReference type="HOGENOM" id="CLU_789227_0_0_2"/>